<feature type="domain" description="C2H2-type" evidence="3">
    <location>
        <begin position="3405"/>
        <end position="3427"/>
    </location>
</feature>
<feature type="compositionally biased region" description="Pro residues" evidence="2">
    <location>
        <begin position="111"/>
        <end position="124"/>
    </location>
</feature>
<feature type="compositionally biased region" description="Basic and acidic residues" evidence="2">
    <location>
        <begin position="2548"/>
        <end position="2563"/>
    </location>
</feature>
<dbReference type="PROSITE" id="PS00028">
    <property type="entry name" value="ZINC_FINGER_C2H2_1"/>
    <property type="match status" value="6"/>
</dbReference>
<gene>
    <name evidence="4" type="primary">Znf469</name>
    <name evidence="4" type="ORF">EURGUL_R13223</name>
</gene>
<keyword evidence="1" id="KW-0863">Zinc-finger</keyword>
<dbReference type="InterPro" id="IPR013087">
    <property type="entry name" value="Znf_C2H2_type"/>
</dbReference>
<feature type="region of interest" description="Disordered" evidence="2">
    <location>
        <begin position="98"/>
        <end position="128"/>
    </location>
</feature>
<feature type="compositionally biased region" description="Low complexity" evidence="2">
    <location>
        <begin position="317"/>
        <end position="328"/>
    </location>
</feature>
<feature type="domain" description="C2H2-type" evidence="3">
    <location>
        <begin position="3324"/>
        <end position="3351"/>
    </location>
</feature>
<feature type="region of interest" description="Disordered" evidence="2">
    <location>
        <begin position="1691"/>
        <end position="1736"/>
    </location>
</feature>
<dbReference type="PANTHER" id="PTHR21465">
    <property type="entry name" value="ZINC FINGER PROTEIN 469"/>
    <property type="match status" value="1"/>
</dbReference>
<feature type="compositionally biased region" description="Basic and acidic residues" evidence="2">
    <location>
        <begin position="3035"/>
        <end position="3045"/>
    </location>
</feature>
<feature type="compositionally biased region" description="Basic residues" evidence="2">
    <location>
        <begin position="1045"/>
        <end position="1063"/>
    </location>
</feature>
<feature type="compositionally biased region" description="Basic and acidic residues" evidence="2">
    <location>
        <begin position="921"/>
        <end position="931"/>
    </location>
</feature>
<feature type="compositionally biased region" description="Polar residues" evidence="2">
    <location>
        <begin position="3700"/>
        <end position="3727"/>
    </location>
</feature>
<feature type="region of interest" description="Disordered" evidence="2">
    <location>
        <begin position="883"/>
        <end position="1269"/>
    </location>
</feature>
<feature type="non-terminal residue" evidence="4">
    <location>
        <position position="3961"/>
    </location>
</feature>
<dbReference type="PROSITE" id="PS50157">
    <property type="entry name" value="ZINC_FINGER_C2H2_2"/>
    <property type="match status" value="4"/>
</dbReference>
<evidence type="ECO:0000256" key="2">
    <source>
        <dbReference type="SAM" id="MobiDB-lite"/>
    </source>
</evidence>
<organism evidence="4 5">
    <name type="scientific">Eurystomus gularis</name>
    <dbReference type="NCBI Taxonomy" id="325343"/>
    <lineage>
        <taxon>Eukaryota</taxon>
        <taxon>Metazoa</taxon>
        <taxon>Chordata</taxon>
        <taxon>Craniata</taxon>
        <taxon>Vertebrata</taxon>
        <taxon>Euteleostomi</taxon>
        <taxon>Archelosauria</taxon>
        <taxon>Archosauria</taxon>
        <taxon>Dinosauria</taxon>
        <taxon>Saurischia</taxon>
        <taxon>Theropoda</taxon>
        <taxon>Coelurosauria</taxon>
        <taxon>Aves</taxon>
        <taxon>Neognathae</taxon>
        <taxon>Neoaves</taxon>
        <taxon>Telluraves</taxon>
        <taxon>Coraciimorphae</taxon>
        <taxon>Coraciiformes</taxon>
        <taxon>Coraciidae</taxon>
        <taxon>Eurystomus</taxon>
    </lineage>
</organism>
<dbReference type="Gene3D" id="3.30.160.60">
    <property type="entry name" value="Classic Zinc Finger"/>
    <property type="match status" value="2"/>
</dbReference>
<feature type="compositionally biased region" description="Pro residues" evidence="2">
    <location>
        <begin position="259"/>
        <end position="277"/>
    </location>
</feature>
<feature type="compositionally biased region" description="Basic and acidic residues" evidence="2">
    <location>
        <begin position="761"/>
        <end position="775"/>
    </location>
</feature>
<feature type="compositionally biased region" description="Basic residues" evidence="2">
    <location>
        <begin position="933"/>
        <end position="946"/>
    </location>
</feature>
<feature type="compositionally biased region" description="Polar residues" evidence="2">
    <location>
        <begin position="2450"/>
        <end position="2463"/>
    </location>
</feature>
<feature type="region of interest" description="Disordered" evidence="2">
    <location>
        <begin position="3901"/>
        <end position="3934"/>
    </location>
</feature>
<feature type="compositionally biased region" description="Polar residues" evidence="2">
    <location>
        <begin position="339"/>
        <end position="381"/>
    </location>
</feature>
<evidence type="ECO:0000259" key="3">
    <source>
        <dbReference type="PROSITE" id="PS50157"/>
    </source>
</evidence>
<feature type="region of interest" description="Disordered" evidence="2">
    <location>
        <begin position="2448"/>
        <end position="2472"/>
    </location>
</feature>
<feature type="region of interest" description="Disordered" evidence="2">
    <location>
        <begin position="315"/>
        <end position="383"/>
    </location>
</feature>
<feature type="region of interest" description="Disordered" evidence="2">
    <location>
        <begin position="2120"/>
        <end position="2148"/>
    </location>
</feature>
<feature type="region of interest" description="Disordered" evidence="2">
    <location>
        <begin position="513"/>
        <end position="569"/>
    </location>
</feature>
<dbReference type="InterPro" id="IPR036236">
    <property type="entry name" value="Znf_C2H2_sf"/>
</dbReference>
<feature type="region of interest" description="Disordered" evidence="2">
    <location>
        <begin position="2738"/>
        <end position="2784"/>
    </location>
</feature>
<dbReference type="GO" id="GO:0008270">
    <property type="term" value="F:zinc ion binding"/>
    <property type="evidence" value="ECO:0007669"/>
    <property type="project" value="UniProtKB-KW"/>
</dbReference>
<feature type="compositionally biased region" description="Basic and acidic residues" evidence="2">
    <location>
        <begin position="3098"/>
        <end position="3110"/>
    </location>
</feature>
<proteinExistence type="predicted"/>
<feature type="compositionally biased region" description="Basic and acidic residues" evidence="2">
    <location>
        <begin position="3729"/>
        <end position="3739"/>
    </location>
</feature>
<feature type="compositionally biased region" description="Polar residues" evidence="2">
    <location>
        <begin position="2401"/>
        <end position="2411"/>
    </location>
</feature>
<feature type="region of interest" description="Disordered" evidence="2">
    <location>
        <begin position="2548"/>
        <end position="2634"/>
    </location>
</feature>
<evidence type="ECO:0000313" key="4">
    <source>
        <dbReference type="EMBL" id="NXW58064.1"/>
    </source>
</evidence>
<feature type="region of interest" description="Disordered" evidence="2">
    <location>
        <begin position="2053"/>
        <end position="2072"/>
    </location>
</feature>
<sequence>VKGSPPSPSGKGRARERSRRSGKGERGNHQLYRLSITGTRPNPTIGIAYPQQKVTPPKKPEANPSPVAGSYRFHVPSIPQREAELRQEDLGFGRCFPDATGGRTSNYTSQPAPPHGPKGQPPAGIPLKSPGTNGQLHYLEFQATRADSWPSPEKSFAGASYAISVPKPSSFGEGGKAGAHGLAALPCQYPFPLRHDLGKEPYRGDAGSQEYLDVGLAGGQLAHGTFAFHSSSREWQDEGLSGGSYESVSPEGRLYGLSAPPPPPPFLHPPPPAPHLDPLPCCKGRSEHPADPNGALSSSGAIDQNTSTFQENQAVFPSSLHSPSLPKPVGKRQAAAKDSSPSPRLLGQSSPLRRNMPPNSLSQVHFPSKAYCSSPTGSASAGSMAFETSIPTTAPTHPRLVQAWEGAAKAFSPMDQNSAPYSNPVGNQFSFECQSGPEQRQHRQKNARMPWQQIHLTSAMPGPNRLELSRQITSQKLPFALGTSEWQGSGRAQKVPPISNSLGYHGKKLLSGESLGVQRGDPNSTGAFSFDSGKEPGSPACDSRSKALFYSMGQGGPPPPPSRSSSGSALVLPPSALVAASPCESPLPSPVPNPTCGSTCSSLSPMSSSPLNPGFEDSQMSGALTPSPFFQHSCHPKDGNKTFHPSDVLSSSSLHYHPADSVKSFHFSPDALKEDNLLKCASPFHKPGVEVAKGCSDGLDGEQPPPPYSSHHLLASSLSSASLDQLDVLLTCKQCDQNYSNLSSFLQHRQFCASHPTPQGEGKDAPRAAEGRKALPSEPPKPPSLGLSPDPHFLALNKSDDFLLDGESKSEGKEDALKGGLFNGLTASSLPLTASDLDIDDAKLDSLITEALNGLGYQSDNPEIDSSFIDVFADEELTGMKAAGGGMSHKVKEALATESKSKQAAVEEKAAGQAKAGYFYEHGHPGEEPVKRGAGKQHLLKGRAARRLAAQEPDPGPEATQRTARLRAGKKNSVPPATTSSKVTSSQKHPRKLSQEPPTKSEVGPSIATKSSKPPRFSMKDMKKRKPRSGTWSKELIHKIVQQKNKLHKLQVKSGKQAHKKRPGRSERVKEKDPAWSYSRKRDSQKREAQEHREVSSQEDAEKEDCATRARRRSSQSSTSSNHSSGMPSEMGTSPPCVDGTSSSSKKGGMQRRRRSGSSPWTPLTLPEDVSPKKSQKSKEDVPKGSRRFGSAKPLLADSRTRPSTDPDVAVMDCAKEEPVPQPQERQLPDTTTSGRSPIGVSCKEGAEEPKGAAKHVDEAGEPTLPAQDPPKLAMVNQRHQFAPFMSNGLKYHGEELIAASHGGNEGSPGNASAAYSEVGIKYVKAQGLCEGRKDYPVPVAPYGGDAVGMMLTTKAPDPYVSSDNTFFDPKGLPSHYDDNVFSKPPALGSSHMDDMYLCRDDINTSSFEQKHASISPYGTEAPQGKVSSPLSFDSSSIFGELPVTEFDPPLYESVSGSKDGYVTTFTGPGNPASKPLPFEQPYPPFMPEKDWSLMEEVAPMLPEDMTQFHRLSVEKPLAKKFPEEGPVPTSQLSLPLPDRITDYNVTFVNNISDDELEIKRLVTELESQLQTSKLDGEASVTLQKPEQHVAAHLRGQAAEQFPPLPLEQGMGQEKGLFLADELGGSSLCVGERLRGEKPAATPARGDYERPREPWPCPVELGSLKAGMCPPAPLAVDRFCSKVSGEQLRGAAAAEESDPAKIENGSSSKSLPGSCTPDHTEAPTYTDPMTKSPPVVTDTVFPKTLEAAEVTKDALPSLPCQHHAENFPRPRKADESFTDAAELEKFDAHPPNHKPEFGFQQGPTPALDLVFSPHIKEVPVTEETPLSKPESPKMVKSTMDFKGDGDGSAVMEEAEERKSPTNSPAPGPGDKASKQKVLLFNMLSLPKETNCGSQQTLASQETAANPLQQLQLFVARTVKSNEEELLMPCFPVLLAPNHPSATARVQPEQKEESGGALEGENRTYCPARGEENFPIGGTTENTAAPAKEVVLFSGGREQLESLGVVGSYRAKQSTSAKPELQNKVPELQHLANEPAELSDINIRADGVSREHHDLSPLTNTAVTPPPGQGKKAEQLMEELEQDKNEATLAFKKHEPSHVNHSLLEEEPLGSGAAEGLERNQVGQGGQHLHSASASPTSSPGSSKEDLHQDPCLGLEMKAGTVSAKTPREGNGKKSPNGCHYTGESPASLPLPTNFSHPKFLQSGGAEGGEVPGISTQLSDEKKYGVALPCSPPFNQKCVGKEVSESVSSVLSSPHFKENQACTITDTVANSIPPETQDYPTQPTTDLLPIRQREVNLNQENKLESCSDDGNNHQSEPETLSDGFVVQRVPAAVGRGLTRTGDLGPAELNGHEFSETAEVRFGLSKTTESGGKGLKGEKSKSLGAGEAGSCVLNRMGQGEDNMPNSTPNPSQNELHKEKKSNGLPVTCDICSATFRSKPGLTRHKAVKHQVKNSGVPQPSKTPRSTLIPADKTSKAAQKVPRRSLKTLAKDKTCNSQLPTTNDEHVPKKICPDLEKEPSAQMQEVVSRVLSDLSVISFEMSRELHHTRVLQKEMKVKGPHSETRGGGEVVAGKPDSGRQPRKGEKGRRSQSKDLGEVDSNSEKKLNRKVRRRKAKVFPNRNEPDGPCELENTGPPPAVLNSKLPKVMEGLHEPGGCISTEEQNTSNSTQHSQKAEQSPCAAELAEDLDNRMVPSNEMASKELVMGTVTCPGEVENPNGVEDTQACEKWVSGFVKQVEKGLGKVGKEQHRGADGTEEMDAETGDSPEAGSSAGNQSRTPQGPMAPVEGDLLLETCDSEITQKVPGQGALQATTRTSPPHAEPKRWVKADVPPGRERCVESTAVSDLQSLFDDDSSFSELFPRDDQFVRRKCTRVYGKRSKKPRPVSEVNLQPAGAIDLFTIRLASDLSESSSFCVTREDPCEYETISADDALMLNMCHGSKAKGGDAAPGGPTSIVPRLDREKTDQGKEDIDLEDNMLTFLCQNSQVDNVASLNIWSLEKEGESLSAEDIFEPLMDLEDEHSLKEASSEPPDLVEEPYDGKANEDPDSAEFHTIDIEMLNAKLKMRDVCFFGPCEDLPGHGEDSATSFKLRQGQHSKHRSKLEDGKQGKNRSEITIKTKDKQYKCKVCFQWFLTLGELDFHKLSHNPSPPPTCYMCVQRKFSSREQLRDHLKEKHAKNKAGLWACGMCLKEISDVWMYNEHLREHATQFARKGQAQKSVMGLPACFGEDNAAVTHFLNTIMYRKPSRSSRHADPKHVVSRESKSSKELPLEQEAKAMKDPLESSVKVKPPVPSSSKASASPSPEHVAKSEGMPKSVPMHPDCKDPSRDCHHCGKQFPKPFKLQRHLVVHSLQKIYLCHKCPMFYQETKELRNHLSQEHGIVEEQEIKHTTLYACELCADVMHVIKKSFICSMCNYTFSKKEQYDRHMEKHLAGSNKTFKFRGVMRPGVASREGREKVKEDGCLREGMPPSKRRKVAHHGSSLPRSSPVHLDHTGDLQLVEAASPSLQPPPDSFPTASEDPGAPQPSMKTEDLVGDFSDLLAEMEKSQFDTLPPPPCLSPSLPQAAASSLELGHITALSIEELEKGAFDGKPLPFLDSPEFTIDLAGLACVLENPSAATGATDGIPFLQLAKKVSEIPSPQAEAPPAKETHKWGNPSASDVSSWEGASQATSPEATHHPLPLKDKTASPTLNKAAKDSVLQKKTAGSQPSSEAAPSVGSPGSSTEEGQQPISGREKATLEAKDSSASAKDQGGNPRKSTGHQPRGEAANNAARHGHVEPSKATTNKLHPKRRKEHKSLSHRSSSGSRENMEGDGKKKKGRTPCPGRSEGSGELKHSGWSNAEASALSPGRKETHCNKLAPKPKTGTQLKKMVLDTYNQKKGELRHANGDVKRRKAILGKSLHQVLAKGPAPSPRGSLHSPRPARGAKPAGSGSYRTAESQNNLLSQLFGQKLTSFKIPLRRDTSE</sequence>
<feature type="compositionally biased region" description="Low complexity" evidence="2">
    <location>
        <begin position="1115"/>
        <end position="1129"/>
    </location>
</feature>
<feature type="compositionally biased region" description="Low complexity" evidence="2">
    <location>
        <begin position="2130"/>
        <end position="2141"/>
    </location>
</feature>
<feature type="compositionally biased region" description="Polar residues" evidence="2">
    <location>
        <begin position="3652"/>
        <end position="3670"/>
    </location>
</feature>
<feature type="compositionally biased region" description="Polar residues" evidence="2">
    <location>
        <begin position="1704"/>
        <end position="1713"/>
    </location>
</feature>
<feature type="region of interest" description="Disordered" evidence="2">
    <location>
        <begin position="3634"/>
        <end position="3865"/>
    </location>
</feature>
<dbReference type="PANTHER" id="PTHR21465:SF2">
    <property type="entry name" value="ZINC FINGER PROTEIN 469"/>
    <property type="match status" value="1"/>
</dbReference>
<comment type="caution">
    <text evidence="4">The sequence shown here is derived from an EMBL/GenBank/DDBJ whole genome shotgun (WGS) entry which is preliminary data.</text>
</comment>
<dbReference type="SMART" id="SM00355">
    <property type="entry name" value="ZnF_C2H2"/>
    <property type="match status" value="8"/>
</dbReference>
<feature type="region of interest" description="Disordered" evidence="2">
    <location>
        <begin position="756"/>
        <end position="791"/>
    </location>
</feature>
<keyword evidence="1" id="KW-0479">Metal-binding</keyword>
<feature type="region of interest" description="Disordered" evidence="2">
    <location>
        <begin position="1"/>
        <end position="72"/>
    </location>
</feature>
<feature type="compositionally biased region" description="Polar residues" evidence="2">
    <location>
        <begin position="975"/>
        <end position="987"/>
    </location>
</feature>
<feature type="compositionally biased region" description="Basic residues" evidence="2">
    <location>
        <begin position="12"/>
        <end position="21"/>
    </location>
</feature>
<feature type="region of interest" description="Disordered" evidence="2">
    <location>
        <begin position="1818"/>
        <end position="1872"/>
    </location>
</feature>
<feature type="compositionally biased region" description="Polar residues" evidence="2">
    <location>
        <begin position="2657"/>
        <end position="2673"/>
    </location>
</feature>
<feature type="compositionally biased region" description="Polar residues" evidence="2">
    <location>
        <begin position="414"/>
        <end position="438"/>
    </location>
</feature>
<dbReference type="EMBL" id="VZZY01009598">
    <property type="protein sequence ID" value="NXW58064.1"/>
    <property type="molecule type" value="Genomic_DNA"/>
</dbReference>
<feature type="region of interest" description="Disordered" evidence="2">
    <location>
        <begin position="3018"/>
        <end position="3045"/>
    </location>
</feature>
<name>A0A7L4D6P3_9AVES</name>
<feature type="compositionally biased region" description="Low complexity" evidence="2">
    <location>
        <begin position="3280"/>
        <end position="3300"/>
    </location>
</feature>
<keyword evidence="1" id="KW-0862">Zinc</keyword>
<feature type="region of interest" description="Disordered" evidence="2">
    <location>
        <begin position="2160"/>
        <end position="2194"/>
    </location>
</feature>
<feature type="compositionally biased region" description="Basic residues" evidence="2">
    <location>
        <begin position="2603"/>
        <end position="2613"/>
    </location>
</feature>
<feature type="region of interest" description="Disordered" evidence="2">
    <location>
        <begin position="3499"/>
        <end position="3527"/>
    </location>
</feature>
<feature type="compositionally biased region" description="Basic and acidic residues" evidence="2">
    <location>
        <begin position="3247"/>
        <end position="3278"/>
    </location>
</feature>
<feature type="compositionally biased region" description="Basic and acidic residues" evidence="2">
    <location>
        <begin position="2573"/>
        <end position="2602"/>
    </location>
</feature>
<feature type="region of interest" description="Disordered" evidence="2">
    <location>
        <begin position="3446"/>
        <end position="3487"/>
    </location>
</feature>
<feature type="region of interest" description="Disordered" evidence="2">
    <location>
        <begin position="2649"/>
        <end position="2678"/>
    </location>
</feature>
<evidence type="ECO:0000313" key="5">
    <source>
        <dbReference type="Proteomes" id="UP000541249"/>
    </source>
</evidence>
<feature type="compositionally biased region" description="Basic and acidic residues" evidence="2">
    <location>
        <begin position="3448"/>
        <end position="3460"/>
    </location>
</feature>
<feature type="compositionally biased region" description="Acidic residues" evidence="2">
    <location>
        <begin position="2751"/>
        <end position="2761"/>
    </location>
</feature>
<dbReference type="Proteomes" id="UP000541249">
    <property type="component" value="Unassembled WGS sequence"/>
</dbReference>
<dbReference type="OrthoDB" id="9897853at2759"/>
<evidence type="ECO:0000256" key="1">
    <source>
        <dbReference type="PROSITE-ProRule" id="PRU00042"/>
    </source>
</evidence>
<feature type="compositionally biased region" description="Basic and acidic residues" evidence="2">
    <location>
        <begin position="2738"/>
        <end position="2750"/>
    </location>
</feature>
<feature type="region of interest" description="Disordered" evidence="2">
    <location>
        <begin position="2799"/>
        <end position="2822"/>
    </location>
</feature>
<feature type="compositionally biased region" description="Basic and acidic residues" evidence="2">
    <location>
        <begin position="890"/>
        <end position="910"/>
    </location>
</feature>
<feature type="region of interest" description="Disordered" evidence="2">
    <location>
        <begin position="237"/>
        <end position="302"/>
    </location>
</feature>
<feature type="compositionally biased region" description="Basic and acidic residues" evidence="2">
    <location>
        <begin position="1245"/>
        <end position="1259"/>
    </location>
</feature>
<dbReference type="InterPro" id="IPR039270">
    <property type="entry name" value="ZNF469"/>
</dbReference>
<feature type="region of interest" description="Disordered" evidence="2">
    <location>
        <begin position="2364"/>
        <end position="2419"/>
    </location>
</feature>
<keyword evidence="5" id="KW-1185">Reference proteome</keyword>
<feature type="region of interest" description="Disordered" evidence="2">
    <location>
        <begin position="414"/>
        <end position="448"/>
    </location>
</feature>
<feature type="compositionally biased region" description="Basic residues" evidence="2">
    <location>
        <begin position="3783"/>
        <end position="3795"/>
    </location>
</feature>
<reference evidence="4 5" key="1">
    <citation type="submission" date="2019-09" db="EMBL/GenBank/DDBJ databases">
        <title>Bird 10,000 Genomes (B10K) Project - Family phase.</title>
        <authorList>
            <person name="Zhang G."/>
        </authorList>
    </citation>
    <scope>NUCLEOTIDE SEQUENCE [LARGE SCALE GENOMIC DNA]</scope>
    <source>
        <strain evidence="4">B10K-DU-002-51</strain>
        <tissue evidence="4">Muscle</tissue>
    </source>
</reference>
<feature type="region of interest" description="Disordered" evidence="2">
    <location>
        <begin position="3080"/>
        <end position="3110"/>
    </location>
</feature>
<feature type="non-terminal residue" evidence="4">
    <location>
        <position position="1"/>
    </location>
</feature>
<feature type="region of interest" description="Disordered" evidence="2">
    <location>
        <begin position="3242"/>
        <end position="3318"/>
    </location>
</feature>
<feature type="domain" description="C2H2-type" evidence="3">
    <location>
        <begin position="2424"/>
        <end position="2452"/>
    </location>
</feature>
<feature type="compositionally biased region" description="Basic and acidic residues" evidence="2">
    <location>
        <begin position="3671"/>
        <end position="3682"/>
    </location>
</feature>
<feature type="region of interest" description="Disordered" evidence="2">
    <location>
        <begin position="1946"/>
        <end position="1967"/>
    </location>
</feature>
<protein>
    <submittedName>
        <fullName evidence="4">ZN469 protein</fullName>
    </submittedName>
</protein>
<dbReference type="SUPFAM" id="SSF57667">
    <property type="entry name" value="beta-beta-alpha zinc fingers"/>
    <property type="match status" value="1"/>
</dbReference>
<feature type="domain" description="C2H2-type" evidence="3">
    <location>
        <begin position="3120"/>
        <end position="3147"/>
    </location>
</feature>
<feature type="compositionally biased region" description="Basic and acidic residues" evidence="2">
    <location>
        <begin position="1064"/>
        <end position="1096"/>
    </location>
</feature>
<accession>A0A7L4D6P3</accession>